<keyword evidence="2" id="KW-0378">Hydrolase</keyword>
<keyword evidence="2" id="KW-0645">Protease</keyword>
<keyword evidence="2" id="KW-0121">Carboxypeptidase</keyword>
<organism evidence="2 3">
    <name type="scientific">Arenibacter nanhaiticus</name>
    <dbReference type="NCBI Taxonomy" id="558155"/>
    <lineage>
        <taxon>Bacteria</taxon>
        <taxon>Pseudomonadati</taxon>
        <taxon>Bacteroidota</taxon>
        <taxon>Flavobacteriia</taxon>
        <taxon>Flavobacteriales</taxon>
        <taxon>Flavobacteriaceae</taxon>
        <taxon>Arenibacter</taxon>
    </lineage>
</organism>
<reference evidence="2 3" key="1">
    <citation type="submission" date="2016-11" db="EMBL/GenBank/DDBJ databases">
        <authorList>
            <person name="Jaros S."/>
            <person name="Januszkiewicz K."/>
            <person name="Wedrychowicz H."/>
        </authorList>
    </citation>
    <scope>NUCLEOTIDE SEQUENCE [LARGE SCALE GENOMIC DNA]</scope>
    <source>
        <strain evidence="2 3">CGMCC 1.8863</strain>
    </source>
</reference>
<sequence length="582" mass="67742">MKRLLLSLCLLFHFSSCNEKDTKETTTFKTVFEQSKGEETATYDQTIAFYKALAKEFPQVGIRTVGSTDSGLPLHMVTFNPESEFNFQKIGKTKTVILINNGIHPGESDGIDATMMLFRDLALKKITSPKNTVVVTIPIYNIGGALKRNSFTRANQNGPKSYGFRGNTNNYDLNRDFIKTDTKNMHSFATIFHMTKPDIFIDNHVSNGADYQYTLTHLFTQHNKLDGVLGEYIHKEMMPSLEKSLAKAQWDITPYVNVFNEVPEKGFSQFMDYPRYSTGYTSLWNTLGLMVETHMLKPYPKRVEATYVLMTKMLEIADRDTNKIKRLRERTFDAYLEKQDYPLQWAIDTTKSTTLRFKGFDADIIPSEVTGFPRLKYNRDKPFTKEVEYQNYFTPTKTVKIPKAYILKKGLDKILELFRVNQISFETLKKDSSITVEAYKIKKYNTYNQPYEGHYPHYNTEITPSRKKITFSAGDIIVPTNQKGMRYLLETLEPEATDSFFNWNFFDAILQQKEGFSPYVFEDVASELLKEDPQLKEVFFTKKENDSLFANSWYSQLDWIYKQSPYYEPAHMQYPIYRILKE</sequence>
<dbReference type="AlphaFoldDB" id="A0A1M6HWP0"/>
<dbReference type="RefSeq" id="WP_072764700.1">
    <property type="nucleotide sequence ID" value="NZ_FQYX01000015.1"/>
</dbReference>
<evidence type="ECO:0000256" key="1">
    <source>
        <dbReference type="SAM" id="SignalP"/>
    </source>
</evidence>
<keyword evidence="3" id="KW-1185">Reference proteome</keyword>
<evidence type="ECO:0000313" key="2">
    <source>
        <dbReference type="EMBL" id="SHJ26625.1"/>
    </source>
</evidence>
<dbReference type="GO" id="GO:0004180">
    <property type="term" value="F:carboxypeptidase activity"/>
    <property type="evidence" value="ECO:0007669"/>
    <property type="project" value="UniProtKB-KW"/>
</dbReference>
<gene>
    <name evidence="2" type="ORF">SAMN04487911_11556</name>
</gene>
<dbReference type="CDD" id="cd06241">
    <property type="entry name" value="M14-like"/>
    <property type="match status" value="1"/>
</dbReference>
<keyword evidence="1" id="KW-0732">Signal</keyword>
<proteinExistence type="predicted"/>
<accession>A0A1M6HWP0</accession>
<dbReference type="OrthoDB" id="9767214at2"/>
<dbReference type="STRING" id="558155.SAMN04487911_11556"/>
<feature type="signal peptide" evidence="1">
    <location>
        <begin position="1"/>
        <end position="19"/>
    </location>
</feature>
<name>A0A1M6HWP0_9FLAO</name>
<feature type="chain" id="PRO_5013087659" evidence="1">
    <location>
        <begin position="20"/>
        <end position="582"/>
    </location>
</feature>
<dbReference type="EMBL" id="FQYX01000015">
    <property type="protein sequence ID" value="SHJ26625.1"/>
    <property type="molecule type" value="Genomic_DNA"/>
</dbReference>
<dbReference type="Gene3D" id="3.40.630.10">
    <property type="entry name" value="Zn peptidases"/>
    <property type="match status" value="1"/>
</dbReference>
<dbReference type="SUPFAM" id="SSF53187">
    <property type="entry name" value="Zn-dependent exopeptidases"/>
    <property type="match status" value="1"/>
</dbReference>
<evidence type="ECO:0000313" key="3">
    <source>
        <dbReference type="Proteomes" id="UP000184231"/>
    </source>
</evidence>
<protein>
    <submittedName>
        <fullName evidence="2">Zinc carboxypeptidase</fullName>
    </submittedName>
</protein>
<dbReference type="Proteomes" id="UP000184231">
    <property type="component" value="Unassembled WGS sequence"/>
</dbReference>